<feature type="compositionally biased region" description="Basic and acidic residues" evidence="6">
    <location>
        <begin position="261"/>
        <end position="276"/>
    </location>
</feature>
<dbReference type="AlphaFoldDB" id="A0AAN9PNJ9"/>
<evidence type="ECO:0000256" key="3">
    <source>
        <dbReference type="ARBA" id="ARBA00022833"/>
    </source>
</evidence>
<dbReference type="EMBL" id="JAYMYQ010000011">
    <property type="protein sequence ID" value="KAK7304686.1"/>
    <property type="molecule type" value="Genomic_DNA"/>
</dbReference>
<dbReference type="GO" id="GO:0008270">
    <property type="term" value="F:zinc ion binding"/>
    <property type="evidence" value="ECO:0007669"/>
    <property type="project" value="UniProtKB-KW"/>
</dbReference>
<proteinExistence type="predicted"/>
<dbReference type="InterPro" id="IPR049914">
    <property type="entry name" value="PHD1-3/5-6"/>
</dbReference>
<evidence type="ECO:0000256" key="6">
    <source>
        <dbReference type="SAM" id="MobiDB-lite"/>
    </source>
</evidence>
<feature type="domain" description="Zinc finger PHD-type" evidence="7">
    <location>
        <begin position="78"/>
        <end position="124"/>
    </location>
</feature>
<dbReference type="SUPFAM" id="SSF57903">
    <property type="entry name" value="FYVE/PHD zinc finger"/>
    <property type="match status" value="1"/>
</dbReference>
<dbReference type="InterPro" id="IPR011011">
    <property type="entry name" value="Znf_FYVE_PHD"/>
</dbReference>
<dbReference type="InterPro" id="IPR013083">
    <property type="entry name" value="Znf_RING/FYVE/PHD"/>
</dbReference>
<accession>A0AAN9PNJ9</accession>
<keyword evidence="9" id="KW-1185">Reference proteome</keyword>
<evidence type="ECO:0000313" key="8">
    <source>
        <dbReference type="EMBL" id="KAK7304686.1"/>
    </source>
</evidence>
<organism evidence="8 9">
    <name type="scientific">Canavalia gladiata</name>
    <name type="common">Sword bean</name>
    <name type="synonym">Dolichos gladiatus</name>
    <dbReference type="NCBI Taxonomy" id="3824"/>
    <lineage>
        <taxon>Eukaryota</taxon>
        <taxon>Viridiplantae</taxon>
        <taxon>Streptophyta</taxon>
        <taxon>Embryophyta</taxon>
        <taxon>Tracheophyta</taxon>
        <taxon>Spermatophyta</taxon>
        <taxon>Magnoliopsida</taxon>
        <taxon>eudicotyledons</taxon>
        <taxon>Gunneridae</taxon>
        <taxon>Pentapetalae</taxon>
        <taxon>rosids</taxon>
        <taxon>fabids</taxon>
        <taxon>Fabales</taxon>
        <taxon>Fabaceae</taxon>
        <taxon>Papilionoideae</taxon>
        <taxon>50 kb inversion clade</taxon>
        <taxon>NPAAA clade</taxon>
        <taxon>indigoferoid/millettioid clade</taxon>
        <taxon>Phaseoleae</taxon>
        <taxon>Canavalia</taxon>
    </lineage>
</organism>
<keyword evidence="3" id="KW-0862">Zinc</keyword>
<evidence type="ECO:0000256" key="1">
    <source>
        <dbReference type="ARBA" id="ARBA00022723"/>
    </source>
</evidence>
<evidence type="ECO:0000256" key="2">
    <source>
        <dbReference type="ARBA" id="ARBA00022771"/>
    </source>
</evidence>
<dbReference type="GO" id="GO:0034244">
    <property type="term" value="P:negative regulation of transcription elongation by RNA polymerase II"/>
    <property type="evidence" value="ECO:0007669"/>
    <property type="project" value="InterPro"/>
</dbReference>
<comment type="caution">
    <text evidence="8">The sequence shown here is derived from an EMBL/GenBank/DDBJ whole genome shotgun (WGS) entry which is preliminary data.</text>
</comment>
<sequence>MRNPLSSWPEKVLAQSSETNAFLANIKTPVTIPHSLSTLLKLVRISQAYTLCLFCLLFHTTSRTTTMQRFKEDLMVKPCDICGHAGFPETLVTCSKCNVNQEHVYCMRIFLSKVPEDWLCESCQSEHVTTTTCKVNHDIGLHASKRLRAVKTGKVKFLHEDEVVKLSLGNFSMKPILANSTFLTNQKAFVGSKNVISNIPPSLTPKSNPPISPPNVLGKLPRNGGVQKKPMTNQHASCPLSKRPTKECIRENQQPLGGLIPDKKVENHNPQKEKPTKGTPFEALSARQLSPIVGSGGILCFDAKCNRSNIERSNLQSIQENFNLHGKFLPSASPAWRGQFQISQAAAPVKFYDGFEAQPPCIVNSKAYKFSHHMPSVLQLESLPAFNVLTDVFQDDSPSLQDIALYFFPSEHTERSRKNLNNILKFMNTEKSMLRGFIDGVELLVFTSDQLDMDSRGAIAAVNPGYFLWGVFRQTKIDKAIERVPEMEPVDMDIDMIGGKDVVGRMDNIGNDKPNSLSATEYHKSLDKLDVPPGFEAHAKKT</sequence>
<reference evidence="8 9" key="1">
    <citation type="submission" date="2024-01" db="EMBL/GenBank/DDBJ databases">
        <title>The genomes of 5 underutilized Papilionoideae crops provide insights into root nodulation and disease resistanc.</title>
        <authorList>
            <person name="Jiang F."/>
        </authorList>
    </citation>
    <scope>NUCLEOTIDE SEQUENCE [LARGE SCALE GENOMIC DNA]</scope>
    <source>
        <strain evidence="8">LVBAO_FW01</strain>
        <tissue evidence="8">Leaves</tissue>
    </source>
</reference>
<keyword evidence="2" id="KW-0863">Zinc-finger</keyword>
<evidence type="ECO:0000256" key="5">
    <source>
        <dbReference type="ARBA" id="ARBA00023163"/>
    </source>
</evidence>
<protein>
    <recommendedName>
        <fullName evidence="7">Zinc finger PHD-type domain-containing protein</fullName>
    </recommendedName>
</protein>
<keyword evidence="1" id="KW-0479">Metal-binding</keyword>
<evidence type="ECO:0000259" key="7">
    <source>
        <dbReference type="SMART" id="SM00249"/>
    </source>
</evidence>
<name>A0AAN9PNJ9_CANGL</name>
<dbReference type="SMART" id="SM00249">
    <property type="entry name" value="PHD"/>
    <property type="match status" value="1"/>
</dbReference>
<gene>
    <name evidence="8" type="ORF">VNO77_42572</name>
</gene>
<dbReference type="PANTHER" id="PTHR33304:SF36">
    <property type="entry name" value="GB|AAF26970.1-RELATED"/>
    <property type="match status" value="1"/>
</dbReference>
<keyword evidence="4" id="KW-0805">Transcription regulation</keyword>
<dbReference type="Proteomes" id="UP001367508">
    <property type="component" value="Unassembled WGS sequence"/>
</dbReference>
<dbReference type="Gene3D" id="3.30.40.10">
    <property type="entry name" value="Zinc/RING finger domain, C3HC4 (zinc finger)"/>
    <property type="match status" value="1"/>
</dbReference>
<evidence type="ECO:0000313" key="9">
    <source>
        <dbReference type="Proteomes" id="UP001367508"/>
    </source>
</evidence>
<dbReference type="InterPro" id="IPR056280">
    <property type="entry name" value="AIPP2-like_SPOC"/>
</dbReference>
<keyword evidence="5" id="KW-0804">Transcription</keyword>
<dbReference type="InterPro" id="IPR001965">
    <property type="entry name" value="Znf_PHD"/>
</dbReference>
<dbReference type="GO" id="GO:0140566">
    <property type="term" value="F:histone reader activity"/>
    <property type="evidence" value="ECO:0007669"/>
    <property type="project" value="InterPro"/>
</dbReference>
<feature type="region of interest" description="Disordered" evidence="6">
    <location>
        <begin position="198"/>
        <end position="278"/>
    </location>
</feature>
<evidence type="ECO:0000256" key="4">
    <source>
        <dbReference type="ARBA" id="ARBA00023015"/>
    </source>
</evidence>
<dbReference type="PANTHER" id="PTHR33304">
    <property type="match status" value="1"/>
</dbReference>
<dbReference type="Pfam" id="PF23121">
    <property type="entry name" value="SPOC_AIPP2"/>
    <property type="match status" value="1"/>
</dbReference>